<evidence type="ECO:0000313" key="3">
    <source>
        <dbReference type="Proteomes" id="UP000193560"/>
    </source>
</evidence>
<keyword evidence="3" id="KW-1185">Reference proteome</keyword>
<feature type="domain" description="NAD(P)-binding" evidence="1">
    <location>
        <begin position="8"/>
        <end position="213"/>
    </location>
</feature>
<comment type="caution">
    <text evidence="2">The sequence shown here is derived from an EMBL/GenBank/DDBJ whole genome shotgun (WGS) entry which is preliminary data.</text>
</comment>
<dbReference type="STRING" id="90262.A0A1X2J150"/>
<dbReference type="OrthoDB" id="63935at2759"/>
<protein>
    <recommendedName>
        <fullName evidence="1">NAD(P)-binding domain-containing protein</fullName>
    </recommendedName>
</protein>
<name>A0A1X2J150_9FUNG</name>
<dbReference type="AlphaFoldDB" id="A0A1X2J150"/>
<sequence length="230" mass="25231">MRIAVLGGSKGCAREMVAQGLSKPDSTDEFVLLVRNPDHVEYDPEQKAKLTLIKGDAHDPTTVRQLVEGADIVVTSIGSGVTATLKMTMPNVCEKGIKVLLDVIGSIDDPARRPRRLVAVSTTGAIDGGEVPFLFRPLYHLALAEAHKDKKALEDHITSTAPSLTPPLDYVIIRPSLLTNGPLTGQYRTDNKRLVGYTISRTDIGHFLLEQCLDDEKVQKWVNQYVVVTY</sequence>
<evidence type="ECO:0000313" key="2">
    <source>
        <dbReference type="EMBL" id="ORZ25546.1"/>
    </source>
</evidence>
<dbReference type="InterPro" id="IPR036291">
    <property type="entry name" value="NAD(P)-bd_dom_sf"/>
</dbReference>
<dbReference type="Gene3D" id="3.40.50.720">
    <property type="entry name" value="NAD(P)-binding Rossmann-like Domain"/>
    <property type="match status" value="1"/>
</dbReference>
<organism evidence="2 3">
    <name type="scientific">Absidia repens</name>
    <dbReference type="NCBI Taxonomy" id="90262"/>
    <lineage>
        <taxon>Eukaryota</taxon>
        <taxon>Fungi</taxon>
        <taxon>Fungi incertae sedis</taxon>
        <taxon>Mucoromycota</taxon>
        <taxon>Mucoromycotina</taxon>
        <taxon>Mucoromycetes</taxon>
        <taxon>Mucorales</taxon>
        <taxon>Cunninghamellaceae</taxon>
        <taxon>Absidia</taxon>
    </lineage>
</organism>
<dbReference type="Proteomes" id="UP000193560">
    <property type="component" value="Unassembled WGS sequence"/>
</dbReference>
<evidence type="ECO:0000259" key="1">
    <source>
        <dbReference type="Pfam" id="PF13460"/>
    </source>
</evidence>
<dbReference type="SUPFAM" id="SSF51735">
    <property type="entry name" value="NAD(P)-binding Rossmann-fold domains"/>
    <property type="match status" value="1"/>
</dbReference>
<dbReference type="PANTHER" id="PTHR15020">
    <property type="entry name" value="FLAVIN REDUCTASE-RELATED"/>
    <property type="match status" value="1"/>
</dbReference>
<proteinExistence type="predicted"/>
<dbReference type="EMBL" id="MCGE01000001">
    <property type="protein sequence ID" value="ORZ25546.1"/>
    <property type="molecule type" value="Genomic_DNA"/>
</dbReference>
<accession>A0A1X2J150</accession>
<dbReference type="InterPro" id="IPR016040">
    <property type="entry name" value="NAD(P)-bd_dom"/>
</dbReference>
<reference evidence="2 3" key="1">
    <citation type="submission" date="2016-07" db="EMBL/GenBank/DDBJ databases">
        <title>Pervasive Adenine N6-methylation of Active Genes in Fungi.</title>
        <authorList>
            <consortium name="DOE Joint Genome Institute"/>
            <person name="Mondo S.J."/>
            <person name="Dannebaum R.O."/>
            <person name="Kuo R.C."/>
            <person name="Labutti K."/>
            <person name="Haridas S."/>
            <person name="Kuo A."/>
            <person name="Salamov A."/>
            <person name="Ahrendt S.R."/>
            <person name="Lipzen A."/>
            <person name="Sullivan W."/>
            <person name="Andreopoulos W.B."/>
            <person name="Clum A."/>
            <person name="Lindquist E."/>
            <person name="Daum C."/>
            <person name="Ramamoorthy G.K."/>
            <person name="Gryganskyi A."/>
            <person name="Culley D."/>
            <person name="Magnuson J.K."/>
            <person name="James T.Y."/>
            <person name="O'Malley M.A."/>
            <person name="Stajich J.E."/>
            <person name="Spatafora J.W."/>
            <person name="Visel A."/>
            <person name="Grigoriev I.V."/>
        </authorList>
    </citation>
    <scope>NUCLEOTIDE SEQUENCE [LARGE SCALE GENOMIC DNA]</scope>
    <source>
        <strain evidence="2 3">NRRL 1336</strain>
    </source>
</reference>
<dbReference type="PANTHER" id="PTHR15020:SF50">
    <property type="entry name" value="UPF0659 PROTEIN YMR090W"/>
    <property type="match status" value="1"/>
</dbReference>
<dbReference type="Pfam" id="PF13460">
    <property type="entry name" value="NAD_binding_10"/>
    <property type="match status" value="1"/>
</dbReference>
<gene>
    <name evidence="2" type="ORF">BCR42DRAFT_386171</name>
</gene>